<dbReference type="Proteomes" id="UP000598120">
    <property type="component" value="Unassembled WGS sequence"/>
</dbReference>
<protein>
    <recommendedName>
        <fullName evidence="3">DUF2141 domain-containing protein</fullName>
    </recommendedName>
</protein>
<organism evidence="1 2">
    <name type="scientific">Aquaticitalea lipolytica</name>
    <dbReference type="NCBI Taxonomy" id="1247562"/>
    <lineage>
        <taxon>Bacteria</taxon>
        <taxon>Pseudomonadati</taxon>
        <taxon>Bacteroidota</taxon>
        <taxon>Flavobacteriia</taxon>
        <taxon>Flavobacteriales</taxon>
        <taxon>Flavobacteriaceae</taxon>
        <taxon>Aquaticitalea</taxon>
    </lineage>
</organism>
<evidence type="ECO:0000313" key="1">
    <source>
        <dbReference type="EMBL" id="GFZ77787.1"/>
    </source>
</evidence>
<comment type="caution">
    <text evidence="1">The sequence shown here is derived from an EMBL/GenBank/DDBJ whole genome shotgun (WGS) entry which is preliminary data.</text>
</comment>
<dbReference type="EMBL" id="BMIC01000001">
    <property type="protein sequence ID" value="GFZ77787.1"/>
    <property type="molecule type" value="Genomic_DNA"/>
</dbReference>
<keyword evidence="2" id="KW-1185">Reference proteome</keyword>
<sequence length="129" mass="14269">MSITNVNAQETTAQDVVVKVTNFDTNKGKVFIALYNSETSFLGTGFKSIITSIENNACTVTFKDVPQGIYAISLFHDENGNNKMDSNFLGIPKEDYACSNNAKGFMGPPKWEDAKFEVKNETINQTIKI</sequence>
<dbReference type="Pfam" id="PF09912">
    <property type="entry name" value="DUF2141"/>
    <property type="match status" value="1"/>
</dbReference>
<gene>
    <name evidence="1" type="ORF">GCM10011531_04020</name>
</gene>
<evidence type="ECO:0000313" key="2">
    <source>
        <dbReference type="Proteomes" id="UP000598120"/>
    </source>
</evidence>
<evidence type="ECO:0008006" key="3">
    <source>
        <dbReference type="Google" id="ProtNLM"/>
    </source>
</evidence>
<reference evidence="1 2" key="1">
    <citation type="journal article" date="2014" name="Int. J. Syst. Evol. Microbiol.">
        <title>Complete genome sequence of Corynebacterium casei LMG S-19264T (=DSM 44701T), isolated from a smear-ripened cheese.</title>
        <authorList>
            <consortium name="US DOE Joint Genome Institute (JGI-PGF)"/>
            <person name="Walter F."/>
            <person name="Albersmeier A."/>
            <person name="Kalinowski J."/>
            <person name="Ruckert C."/>
        </authorList>
    </citation>
    <scope>NUCLEOTIDE SEQUENCE [LARGE SCALE GENOMIC DNA]</scope>
    <source>
        <strain evidence="1 2">CGMCC 1.15295</strain>
    </source>
</reference>
<accession>A0A8J2TKE5</accession>
<dbReference type="InterPro" id="IPR018673">
    <property type="entry name" value="DUF2141"/>
</dbReference>
<dbReference type="AlphaFoldDB" id="A0A8J2TKE5"/>
<proteinExistence type="predicted"/>
<name>A0A8J2TKE5_9FLAO</name>